<sequence>RRWPSAPLRGRRNLAARRLHPKSRPSQSRLARRRPCIALVGRTPFAPGLFSSPVPFSHPGLRVLRPRCRNAGTPSQSRLPKNLNLGDIAQLETKLPRACHPGSNRIFPRRHHPHRNSCSFASLGKTTAQIQSQLDVSNTPAAMAAMKAWGSNSGRSGGNRAMKAPIWVCRLQPVPSPSLLHLEVFPQLLKCCLAGSHGKSRLRRSGTRSH</sequence>
<feature type="non-terminal residue" evidence="1">
    <location>
        <position position="1"/>
    </location>
</feature>
<dbReference type="Proteomes" id="UP001172155">
    <property type="component" value="Unassembled WGS sequence"/>
</dbReference>
<dbReference type="AlphaFoldDB" id="A0AA40K0X5"/>
<gene>
    <name evidence="1" type="ORF">B0T18DRAFT_473451</name>
</gene>
<accession>A0AA40K0X5</accession>
<comment type="caution">
    <text evidence="1">The sequence shown here is derived from an EMBL/GenBank/DDBJ whole genome shotgun (WGS) entry which is preliminary data.</text>
</comment>
<organism evidence="1 2">
    <name type="scientific">Schizothecium vesticola</name>
    <dbReference type="NCBI Taxonomy" id="314040"/>
    <lineage>
        <taxon>Eukaryota</taxon>
        <taxon>Fungi</taxon>
        <taxon>Dikarya</taxon>
        <taxon>Ascomycota</taxon>
        <taxon>Pezizomycotina</taxon>
        <taxon>Sordariomycetes</taxon>
        <taxon>Sordariomycetidae</taxon>
        <taxon>Sordariales</taxon>
        <taxon>Schizotheciaceae</taxon>
        <taxon>Schizothecium</taxon>
    </lineage>
</organism>
<protein>
    <submittedName>
        <fullName evidence="1">Uncharacterized protein</fullName>
    </submittedName>
</protein>
<evidence type="ECO:0000313" key="1">
    <source>
        <dbReference type="EMBL" id="KAK0741557.1"/>
    </source>
</evidence>
<evidence type="ECO:0000313" key="2">
    <source>
        <dbReference type="Proteomes" id="UP001172155"/>
    </source>
</evidence>
<dbReference type="EMBL" id="JAUKUD010000006">
    <property type="protein sequence ID" value="KAK0741557.1"/>
    <property type="molecule type" value="Genomic_DNA"/>
</dbReference>
<reference evidence="1" key="1">
    <citation type="submission" date="2023-06" db="EMBL/GenBank/DDBJ databases">
        <title>Genome-scale phylogeny and comparative genomics of the fungal order Sordariales.</title>
        <authorList>
            <consortium name="Lawrence Berkeley National Laboratory"/>
            <person name="Hensen N."/>
            <person name="Bonometti L."/>
            <person name="Westerberg I."/>
            <person name="Brannstrom I.O."/>
            <person name="Guillou S."/>
            <person name="Cros-Aarteil S."/>
            <person name="Calhoun S."/>
            <person name="Haridas S."/>
            <person name="Kuo A."/>
            <person name="Mondo S."/>
            <person name="Pangilinan J."/>
            <person name="Riley R."/>
            <person name="LaButti K."/>
            <person name="Andreopoulos B."/>
            <person name="Lipzen A."/>
            <person name="Chen C."/>
            <person name="Yanf M."/>
            <person name="Daum C."/>
            <person name="Ng V."/>
            <person name="Clum A."/>
            <person name="Steindorff A."/>
            <person name="Ohm R."/>
            <person name="Martin F."/>
            <person name="Silar P."/>
            <person name="Natvig D."/>
            <person name="Lalanne C."/>
            <person name="Gautier V."/>
            <person name="Ament-velasquez S.L."/>
            <person name="Kruys A."/>
            <person name="Hutchinson M.I."/>
            <person name="Powell A.J."/>
            <person name="Barry K."/>
            <person name="Miller A.N."/>
            <person name="Grigoriev I.V."/>
            <person name="Debuchy R."/>
            <person name="Gladieux P."/>
            <person name="Thoren M.H."/>
            <person name="Johannesson H."/>
        </authorList>
    </citation>
    <scope>NUCLEOTIDE SEQUENCE</scope>
    <source>
        <strain evidence="1">SMH3187-1</strain>
    </source>
</reference>
<proteinExistence type="predicted"/>
<keyword evidence="2" id="KW-1185">Reference proteome</keyword>
<name>A0AA40K0X5_9PEZI</name>